<dbReference type="RefSeq" id="WP_397062415.1">
    <property type="nucleotide sequence ID" value="NZ_JBIRYL010000002.1"/>
</dbReference>
<comment type="caution">
    <text evidence="1">The sequence shown here is derived from an EMBL/GenBank/DDBJ whole genome shotgun (WGS) entry which is preliminary data.</text>
</comment>
<proteinExistence type="predicted"/>
<protein>
    <submittedName>
        <fullName evidence="1">Uncharacterized protein</fullName>
    </submittedName>
</protein>
<sequence>MSLSAPDGRPGVVAAGSSTARPALPVLRPHRYLGQAGAALVDHRPARVADVLRAGAA</sequence>
<gene>
    <name evidence="1" type="ORF">ACH49Z_14910</name>
</gene>
<organism evidence="1 2">
    <name type="scientific">Nocardia testacea</name>
    <dbReference type="NCBI Taxonomy" id="248551"/>
    <lineage>
        <taxon>Bacteria</taxon>
        <taxon>Bacillati</taxon>
        <taxon>Actinomycetota</taxon>
        <taxon>Actinomycetes</taxon>
        <taxon>Mycobacteriales</taxon>
        <taxon>Nocardiaceae</taxon>
        <taxon>Nocardia</taxon>
    </lineage>
</organism>
<name>A0ABW7VX23_9NOCA</name>
<dbReference type="EMBL" id="JBIRYL010000002">
    <property type="protein sequence ID" value="MFI2231134.1"/>
    <property type="molecule type" value="Genomic_DNA"/>
</dbReference>
<reference evidence="1 2" key="1">
    <citation type="submission" date="2024-10" db="EMBL/GenBank/DDBJ databases">
        <title>The Natural Products Discovery Center: Release of the First 8490 Sequenced Strains for Exploring Actinobacteria Biosynthetic Diversity.</title>
        <authorList>
            <person name="Kalkreuter E."/>
            <person name="Kautsar S.A."/>
            <person name="Yang D."/>
            <person name="Bader C.D."/>
            <person name="Teijaro C.N."/>
            <person name="Fluegel L."/>
            <person name="Davis C.M."/>
            <person name="Simpson J.R."/>
            <person name="Lauterbach L."/>
            <person name="Steele A.D."/>
            <person name="Gui C."/>
            <person name="Meng S."/>
            <person name="Li G."/>
            <person name="Viehrig K."/>
            <person name="Ye F."/>
            <person name="Su P."/>
            <person name="Kiefer A.F."/>
            <person name="Nichols A."/>
            <person name="Cepeda A.J."/>
            <person name="Yan W."/>
            <person name="Fan B."/>
            <person name="Jiang Y."/>
            <person name="Adhikari A."/>
            <person name="Zheng C.-J."/>
            <person name="Schuster L."/>
            <person name="Cowan T.M."/>
            <person name="Smanski M.J."/>
            <person name="Chevrette M.G."/>
            <person name="De Carvalho L.P.S."/>
            <person name="Shen B."/>
        </authorList>
    </citation>
    <scope>NUCLEOTIDE SEQUENCE [LARGE SCALE GENOMIC DNA]</scope>
    <source>
        <strain evidence="1 2">NPDC019377</strain>
    </source>
</reference>
<accession>A0ABW7VX23</accession>
<evidence type="ECO:0000313" key="1">
    <source>
        <dbReference type="EMBL" id="MFI2231134.1"/>
    </source>
</evidence>
<evidence type="ECO:0000313" key="2">
    <source>
        <dbReference type="Proteomes" id="UP001611494"/>
    </source>
</evidence>
<dbReference type="Proteomes" id="UP001611494">
    <property type="component" value="Unassembled WGS sequence"/>
</dbReference>
<keyword evidence="2" id="KW-1185">Reference proteome</keyword>